<dbReference type="NCBIfam" id="TIGR00215">
    <property type="entry name" value="lpxB"/>
    <property type="match status" value="1"/>
</dbReference>
<keyword evidence="12" id="KW-1185">Reference proteome</keyword>
<evidence type="ECO:0000313" key="11">
    <source>
        <dbReference type="EMBL" id="EEF57669.1"/>
    </source>
</evidence>
<organism evidence="11 12">
    <name type="scientific">Pedosphaera parvula (strain Ellin514)</name>
    <dbReference type="NCBI Taxonomy" id="320771"/>
    <lineage>
        <taxon>Bacteria</taxon>
        <taxon>Pseudomonadati</taxon>
        <taxon>Verrucomicrobiota</taxon>
        <taxon>Pedosphaerae</taxon>
        <taxon>Pedosphaerales</taxon>
        <taxon>Pedosphaeraceae</taxon>
        <taxon>Pedosphaera</taxon>
    </lineage>
</organism>
<keyword evidence="7 11" id="KW-0808">Transferase</keyword>
<evidence type="ECO:0000256" key="4">
    <source>
        <dbReference type="ARBA" id="ARBA00022516"/>
    </source>
</evidence>
<dbReference type="InterPro" id="IPR003835">
    <property type="entry name" value="Glyco_trans_19"/>
</dbReference>
<proteinExistence type="predicted"/>
<keyword evidence="6 11" id="KW-0328">Glycosyltransferase</keyword>
<dbReference type="GO" id="GO:0008915">
    <property type="term" value="F:lipid-A-disaccharide synthase activity"/>
    <property type="evidence" value="ECO:0007669"/>
    <property type="project" value="UniProtKB-UniRule"/>
</dbReference>
<dbReference type="EMBL" id="ABOX02000060">
    <property type="protein sequence ID" value="EEF57669.1"/>
    <property type="molecule type" value="Genomic_DNA"/>
</dbReference>
<evidence type="ECO:0000256" key="9">
    <source>
        <dbReference type="ARBA" id="ARBA00048975"/>
    </source>
</evidence>
<dbReference type="OrthoDB" id="9801642at2"/>
<evidence type="ECO:0000313" key="12">
    <source>
        <dbReference type="Proteomes" id="UP000003688"/>
    </source>
</evidence>
<evidence type="ECO:0000256" key="7">
    <source>
        <dbReference type="ARBA" id="ARBA00022679"/>
    </source>
</evidence>
<dbReference type="AlphaFoldDB" id="B9XR56"/>
<comment type="catalytic activity">
    <reaction evidence="9">
        <text>a lipid X + a UDP-2-N,3-O-bis[(3R)-3-hydroxyacyl]-alpha-D-glucosamine = a lipid A disaccharide + UDP + H(+)</text>
        <dbReference type="Rhea" id="RHEA:67828"/>
        <dbReference type="ChEBI" id="CHEBI:15378"/>
        <dbReference type="ChEBI" id="CHEBI:58223"/>
        <dbReference type="ChEBI" id="CHEBI:137748"/>
        <dbReference type="ChEBI" id="CHEBI:176338"/>
        <dbReference type="ChEBI" id="CHEBI:176343"/>
        <dbReference type="EC" id="2.4.1.182"/>
    </reaction>
</comment>
<name>B9XR56_PEDPL</name>
<evidence type="ECO:0000256" key="2">
    <source>
        <dbReference type="ARBA" id="ARBA00012687"/>
    </source>
</evidence>
<gene>
    <name evidence="11" type="ORF">Cflav_PD0704</name>
</gene>
<dbReference type="EC" id="2.4.1.182" evidence="2 10"/>
<evidence type="ECO:0000256" key="8">
    <source>
        <dbReference type="ARBA" id="ARBA00023098"/>
    </source>
</evidence>
<comment type="caution">
    <text evidence="11">The sequence shown here is derived from an EMBL/GenBank/DDBJ whole genome shotgun (WGS) entry which is preliminary data.</text>
</comment>
<dbReference type="RefSeq" id="WP_007418291.1">
    <property type="nucleotide sequence ID" value="NZ_ABOX02000060.1"/>
</dbReference>
<dbReference type="GO" id="GO:0009245">
    <property type="term" value="P:lipid A biosynthetic process"/>
    <property type="evidence" value="ECO:0007669"/>
    <property type="project" value="UniProtKB-UniRule"/>
</dbReference>
<keyword evidence="8" id="KW-0443">Lipid metabolism</keyword>
<dbReference type="GO" id="GO:0005543">
    <property type="term" value="F:phospholipid binding"/>
    <property type="evidence" value="ECO:0007669"/>
    <property type="project" value="TreeGrafter"/>
</dbReference>
<protein>
    <recommendedName>
        <fullName evidence="3 10">Lipid-A-disaccharide synthase</fullName>
        <ecNumber evidence="2 10">2.4.1.182</ecNumber>
    </recommendedName>
</protein>
<keyword evidence="5" id="KW-0441">Lipid A biosynthesis</keyword>
<dbReference type="Pfam" id="PF02684">
    <property type="entry name" value="LpxB"/>
    <property type="match status" value="1"/>
</dbReference>
<evidence type="ECO:0000256" key="10">
    <source>
        <dbReference type="NCBIfam" id="TIGR00215"/>
    </source>
</evidence>
<dbReference type="SUPFAM" id="SSF53756">
    <property type="entry name" value="UDP-Glycosyltransferase/glycogen phosphorylase"/>
    <property type="match status" value="1"/>
</dbReference>
<evidence type="ECO:0000256" key="6">
    <source>
        <dbReference type="ARBA" id="ARBA00022676"/>
    </source>
</evidence>
<dbReference type="STRING" id="320771.Cflav_PD0704"/>
<sequence>MSPRRIMVIAGETSGDMLAADLVTALRTQTTAESNDSANPLKPRAGLALEFFGAGGSRMAAAGVEIAVDMSPHAVTGLWEVLKRYGKFKQLLNTLFQLALDRKPDLIICVDYSGFNRRLAAKIKNYLRSSPGTSSNWNPKIIQYVSPQVWASRPGRANEMPSAYDLLLTIFPFEKDWYTARVPQLKVEFVGNPILDRFKAAAGTINPNKPSAGPLLLLLPGSRLGELKQHLPVLLPALELIRSKRPDVQARMILPDESLLNQTHSMELPADLEVQIGNLADSLAQADVALASTGTVTMECAYFGVPTVAMYKTSWLTYQIGRRLITVDYMAMPNILANEPVFPEFLQYEATPENISRAALELLEDKSRQLEIKGKLRKVIASLGETGASFRAAEALLKFLA</sequence>
<evidence type="ECO:0000256" key="1">
    <source>
        <dbReference type="ARBA" id="ARBA00002056"/>
    </source>
</evidence>
<reference evidence="11 12" key="1">
    <citation type="journal article" date="2011" name="J. Bacteriol.">
        <title>Genome sequence of 'Pedosphaera parvula' Ellin514, an aerobic Verrucomicrobial isolate from pasture soil.</title>
        <authorList>
            <person name="Kant R."/>
            <person name="van Passel M.W."/>
            <person name="Sangwan P."/>
            <person name="Palva A."/>
            <person name="Lucas S."/>
            <person name="Copeland A."/>
            <person name="Lapidus A."/>
            <person name="Glavina Del Rio T."/>
            <person name="Dalin E."/>
            <person name="Tice H."/>
            <person name="Bruce D."/>
            <person name="Goodwin L."/>
            <person name="Pitluck S."/>
            <person name="Chertkov O."/>
            <person name="Larimer F.W."/>
            <person name="Land M.L."/>
            <person name="Hauser L."/>
            <person name="Brettin T.S."/>
            <person name="Detter J.C."/>
            <person name="Han S."/>
            <person name="de Vos W.M."/>
            <person name="Janssen P.H."/>
            <person name="Smidt H."/>
        </authorList>
    </citation>
    <scope>NUCLEOTIDE SEQUENCE [LARGE SCALE GENOMIC DNA]</scope>
    <source>
        <strain evidence="11 12">Ellin514</strain>
    </source>
</reference>
<evidence type="ECO:0000256" key="5">
    <source>
        <dbReference type="ARBA" id="ARBA00022556"/>
    </source>
</evidence>
<dbReference type="PANTHER" id="PTHR30372:SF4">
    <property type="entry name" value="LIPID-A-DISACCHARIDE SYNTHASE, MITOCHONDRIAL-RELATED"/>
    <property type="match status" value="1"/>
</dbReference>
<dbReference type="Proteomes" id="UP000003688">
    <property type="component" value="Unassembled WGS sequence"/>
</dbReference>
<evidence type="ECO:0000256" key="3">
    <source>
        <dbReference type="ARBA" id="ARBA00020902"/>
    </source>
</evidence>
<dbReference type="PANTHER" id="PTHR30372">
    <property type="entry name" value="LIPID-A-DISACCHARIDE SYNTHASE"/>
    <property type="match status" value="1"/>
</dbReference>
<keyword evidence="4" id="KW-0444">Lipid biosynthesis</keyword>
<comment type="function">
    <text evidence="1">Condensation of UDP-2,3-diacylglucosamine and 2,3-diacylglucosamine-1-phosphate to form lipid A disaccharide, a precursor of lipid A, a phosphorylated glycolipid that anchors the lipopolysaccharide to the outer membrane of the cell.</text>
</comment>
<accession>B9XR56</accession>
<dbReference type="GO" id="GO:0016020">
    <property type="term" value="C:membrane"/>
    <property type="evidence" value="ECO:0007669"/>
    <property type="project" value="GOC"/>
</dbReference>